<feature type="compositionally biased region" description="Polar residues" evidence="1">
    <location>
        <begin position="180"/>
        <end position="192"/>
    </location>
</feature>
<keyword evidence="3" id="KW-1185">Reference proteome</keyword>
<comment type="caution">
    <text evidence="2">The sequence shown here is derived from an EMBL/GenBank/DDBJ whole genome shotgun (WGS) entry which is preliminary data.</text>
</comment>
<feature type="region of interest" description="Disordered" evidence="1">
    <location>
        <begin position="161"/>
        <end position="204"/>
    </location>
</feature>
<feature type="compositionally biased region" description="Polar residues" evidence="1">
    <location>
        <begin position="29"/>
        <end position="48"/>
    </location>
</feature>
<evidence type="ECO:0000313" key="3">
    <source>
        <dbReference type="Proteomes" id="UP000279259"/>
    </source>
</evidence>
<organism evidence="2 3">
    <name type="scientific">Saitozyma podzolica</name>
    <dbReference type="NCBI Taxonomy" id="1890683"/>
    <lineage>
        <taxon>Eukaryota</taxon>
        <taxon>Fungi</taxon>
        <taxon>Dikarya</taxon>
        <taxon>Basidiomycota</taxon>
        <taxon>Agaricomycotina</taxon>
        <taxon>Tremellomycetes</taxon>
        <taxon>Tremellales</taxon>
        <taxon>Trimorphomycetaceae</taxon>
        <taxon>Saitozyma</taxon>
    </lineage>
</organism>
<name>A0A427YRW7_9TREE</name>
<accession>A0A427YRW7</accession>
<protein>
    <submittedName>
        <fullName evidence="2">Uncharacterized protein</fullName>
    </submittedName>
</protein>
<gene>
    <name evidence="2" type="ORF">EHS25_006414</name>
</gene>
<feature type="region of interest" description="Disordered" evidence="1">
    <location>
        <begin position="132"/>
        <end position="151"/>
    </location>
</feature>
<dbReference type="STRING" id="1890683.A0A427YRW7"/>
<evidence type="ECO:0000313" key="2">
    <source>
        <dbReference type="EMBL" id="RSH93766.1"/>
    </source>
</evidence>
<feature type="region of interest" description="Disordered" evidence="1">
    <location>
        <begin position="29"/>
        <end position="67"/>
    </location>
</feature>
<dbReference type="OrthoDB" id="5590473at2759"/>
<dbReference type="AlphaFoldDB" id="A0A427YRW7"/>
<dbReference type="CDD" id="cd18724">
    <property type="entry name" value="PIN_LabA-like"/>
    <property type="match status" value="1"/>
</dbReference>
<proteinExistence type="predicted"/>
<reference evidence="2 3" key="1">
    <citation type="submission" date="2018-11" db="EMBL/GenBank/DDBJ databases">
        <title>Genome sequence of Saitozyma podzolica DSM 27192.</title>
        <authorList>
            <person name="Aliyu H."/>
            <person name="Gorte O."/>
            <person name="Ochsenreither K."/>
        </authorList>
    </citation>
    <scope>NUCLEOTIDE SEQUENCE [LARGE SCALE GENOMIC DNA]</scope>
    <source>
        <strain evidence="2 3">DSM 27192</strain>
    </source>
</reference>
<evidence type="ECO:0000256" key="1">
    <source>
        <dbReference type="SAM" id="MobiDB-lite"/>
    </source>
</evidence>
<feature type="compositionally biased region" description="Low complexity" evidence="1">
    <location>
        <begin position="142"/>
        <end position="151"/>
    </location>
</feature>
<sequence>MSDAVGSSVGVYEIEEEFDPALLGFPSTSKPAATWPSTSTGNERNTWVPTERHGSPAGPLPDIRSEAGDENLGEATIRHERGAMGHLSRSATQRRPPTGRYSSADWLPSVHLPERSSIPTPAGQAVDVVDVQTRSSAETTEEGAAAQATGVQVESLHPALHGFLRNGDDEPDGHSAASAEPSTVSLTPSTASDLGPEPRRDFRYRKVRLPGRKGYRLTIKPKYGPRPPEERAKLDMVANQVQQALDGAAALRLDETPEPPPPPLPLDSIFQRDLVAAFGADRLDKLNRLSMLHNTSGDALPSHVRDLFPALADPLSSISLANDIRTHLDLPHLSLSTDKVALRRAIATMREKLYVEIAAALVLPLAPPAQEEPQIDEDDLPLKEDMSLTPMSLDHMEKALPKRFPADKAAIRAFLAKVPNNIGAAYGEPGAVVWERGVGRMAEEPKYEWWRRGYHGVVNTDGPVHVFVDHSNVLHGLLHHLYNSPSTSLPPRHLRILSLPCLSLLLRRGRPTPPGSLHLVASSPLKQDLDPAVQLGWEVSVLKRVEVYEDEVLDPLSMDLKPRAQAHPQTGVGFGSGGGFDRHGTRRYREQGVDEILHLKILQTLNTKSDPAPKGSTIVLATGDARGGQFNRDGFLGAVREALRRGWAVELWSWKAGLSRAWAETAKRERWDRKFGIHLLNEWAEQLVEVENLGLDLQ</sequence>
<feature type="region of interest" description="Disordered" evidence="1">
    <location>
        <begin position="81"/>
        <end position="126"/>
    </location>
</feature>
<dbReference type="Proteomes" id="UP000279259">
    <property type="component" value="Unassembled WGS sequence"/>
</dbReference>
<dbReference type="EMBL" id="RSCD01000003">
    <property type="protein sequence ID" value="RSH93766.1"/>
    <property type="molecule type" value="Genomic_DNA"/>
</dbReference>